<feature type="non-terminal residue" evidence="1">
    <location>
        <position position="1"/>
    </location>
</feature>
<evidence type="ECO:0000313" key="1">
    <source>
        <dbReference type="EMBL" id="KKD34478.1"/>
    </source>
</evidence>
<organism evidence="1 2">
    <name type="scientific">Limnoraphis robusta CS-951</name>
    <dbReference type="NCBI Taxonomy" id="1637645"/>
    <lineage>
        <taxon>Bacteria</taxon>
        <taxon>Bacillati</taxon>
        <taxon>Cyanobacteriota</taxon>
        <taxon>Cyanophyceae</taxon>
        <taxon>Oscillatoriophycideae</taxon>
        <taxon>Oscillatoriales</taxon>
        <taxon>Sirenicapillariaceae</taxon>
        <taxon>Limnoraphis</taxon>
    </lineage>
</organism>
<protein>
    <submittedName>
        <fullName evidence="1">Uncharacterized protein</fullName>
    </submittedName>
</protein>
<proteinExistence type="predicted"/>
<evidence type="ECO:0000313" key="2">
    <source>
        <dbReference type="Proteomes" id="UP000033607"/>
    </source>
</evidence>
<name>A0A0F5Y6S4_9CYAN</name>
<comment type="caution">
    <text evidence="1">The sequence shown here is derived from an EMBL/GenBank/DDBJ whole genome shotgun (WGS) entry which is preliminary data.</text>
</comment>
<dbReference type="Proteomes" id="UP000033607">
    <property type="component" value="Unassembled WGS sequence"/>
</dbReference>
<dbReference type="AlphaFoldDB" id="A0A0F5Y6S4"/>
<accession>A0A0F5Y6S4</accession>
<gene>
    <name evidence="1" type="ORF">WN50_30660</name>
</gene>
<sequence>ILFSDVSSSDVGGSKAFLDLLKIIDIEKEAIVAFGNSEVEAINNSKSILEHCLKDFDEHKFNNIIKSSDRKPYLISPWG</sequence>
<dbReference type="RefSeq" id="WP_046282419.1">
    <property type="nucleotide sequence ID" value="NZ_LATL02000267.1"/>
</dbReference>
<reference evidence="1 2" key="1">
    <citation type="submission" date="2015-06" db="EMBL/GenBank/DDBJ databases">
        <title>Draft genome assembly of filamentous brackish cyanobacterium Limnoraphis robusta strain CS-951.</title>
        <authorList>
            <person name="Willis A."/>
            <person name="Parks M."/>
            <person name="Burford M.A."/>
        </authorList>
    </citation>
    <scope>NUCLEOTIDE SEQUENCE [LARGE SCALE GENOMIC DNA]</scope>
    <source>
        <strain evidence="1 2">CS-951</strain>
    </source>
</reference>
<dbReference type="EMBL" id="LATL02000267">
    <property type="protein sequence ID" value="KKD34478.1"/>
    <property type="molecule type" value="Genomic_DNA"/>
</dbReference>